<evidence type="ECO:0000256" key="1">
    <source>
        <dbReference type="ARBA" id="ARBA00023015"/>
    </source>
</evidence>
<accession>A0A183E3P9</accession>
<feature type="region of interest" description="Disordered" evidence="4">
    <location>
        <begin position="55"/>
        <end position="76"/>
    </location>
</feature>
<evidence type="ECO:0000256" key="3">
    <source>
        <dbReference type="ARBA" id="ARBA00023242"/>
    </source>
</evidence>
<sequence>LFHCSKEHIFDEAEVQCRWPRCDATVRAKWSMVTHLQDHHCSEPALIAAAQKRREGQSLPLEPVNPERSREMVPHPGYSKNAAIEAIRRHAFNYLPRDITDDPEGPVTKSIRLTSCLILRNLARYSGDGRRLLRRHERLLSWLSLSRLESSSALAQLLAELYCQPPSASPL</sequence>
<keyword evidence="3" id="KW-0539">Nucleus</keyword>
<dbReference type="WBParaSite" id="GPUH_0001561101-mRNA-1">
    <property type="protein sequence ID" value="GPUH_0001561101-mRNA-1"/>
    <property type="gene ID" value="GPUH_0001561101"/>
</dbReference>
<evidence type="ECO:0000259" key="5">
    <source>
        <dbReference type="PROSITE" id="PS00028"/>
    </source>
</evidence>
<dbReference type="PROSITE" id="PS00028">
    <property type="entry name" value="ZINC_FINGER_C2H2_1"/>
    <property type="match status" value="1"/>
</dbReference>
<evidence type="ECO:0000256" key="4">
    <source>
        <dbReference type="SAM" id="MobiDB-lite"/>
    </source>
</evidence>
<protein>
    <submittedName>
        <fullName evidence="6">C2H2-type domain-containing protein</fullName>
    </submittedName>
</protein>
<proteinExistence type="predicted"/>
<evidence type="ECO:0000256" key="2">
    <source>
        <dbReference type="ARBA" id="ARBA00023163"/>
    </source>
</evidence>
<reference evidence="6" key="1">
    <citation type="submission" date="2016-06" db="UniProtKB">
        <authorList>
            <consortium name="WormBaseParasite"/>
        </authorList>
    </citation>
    <scope>IDENTIFICATION</scope>
</reference>
<dbReference type="InterPro" id="IPR052406">
    <property type="entry name" value="Chromatin_Remodeling_Comp"/>
</dbReference>
<dbReference type="PANTHER" id="PTHR22970:SF14">
    <property type="entry name" value="AT-RICH INTERACTIVE DOMAIN-CONTAINING PROTEIN 2"/>
    <property type="match status" value="1"/>
</dbReference>
<dbReference type="InterPro" id="IPR013087">
    <property type="entry name" value="Znf_C2H2_type"/>
</dbReference>
<feature type="domain" description="C2H2-type" evidence="5">
    <location>
        <begin position="17"/>
        <end position="40"/>
    </location>
</feature>
<dbReference type="AlphaFoldDB" id="A0A183E3P9"/>
<evidence type="ECO:0000313" key="6">
    <source>
        <dbReference type="WBParaSite" id="GPUH_0001561101-mRNA-1"/>
    </source>
</evidence>
<keyword evidence="1" id="KW-0805">Transcription regulation</keyword>
<keyword evidence="2" id="KW-0804">Transcription</keyword>
<organism evidence="6">
    <name type="scientific">Gongylonema pulchrum</name>
    <dbReference type="NCBI Taxonomy" id="637853"/>
    <lineage>
        <taxon>Eukaryota</taxon>
        <taxon>Metazoa</taxon>
        <taxon>Ecdysozoa</taxon>
        <taxon>Nematoda</taxon>
        <taxon>Chromadorea</taxon>
        <taxon>Rhabditida</taxon>
        <taxon>Spirurina</taxon>
        <taxon>Spiruromorpha</taxon>
        <taxon>Spiruroidea</taxon>
        <taxon>Gongylonematidae</taxon>
        <taxon>Gongylonema</taxon>
    </lineage>
</organism>
<name>A0A183E3P9_9BILA</name>
<dbReference type="PANTHER" id="PTHR22970">
    <property type="entry name" value="AT-RICH INTERACTIVE DOMAIN-CONTAINING PROTEIN 2"/>
    <property type="match status" value="1"/>
</dbReference>